<keyword evidence="3" id="KW-1185">Reference proteome</keyword>
<gene>
    <name evidence="2" type="ORF">AB1Y20_014933</name>
</gene>
<evidence type="ECO:0000256" key="1">
    <source>
        <dbReference type="SAM" id="SignalP"/>
    </source>
</evidence>
<proteinExistence type="predicted"/>
<sequence>MPRASASPALLPLLALLSPARSWTPPVPPPHSTPSRITLTALDPPPAVWEERELWALEDSVPRYSLEAGRYVLWDRIALDVPELLGRSADELRSCWLDPPLAIEKGALAGAPVERPPRLERWEELADGQVRGVLYGAPAIRDGCVRATVEPAAAGSLAEAERWCVRTSGGDVFQLCGEAGAEERRGEARAGGEGEAVVGAALAAAGSAAPSVGVAAAVAALLVGGVLAASGGHVHLPHVDISVFVV</sequence>
<comment type="caution">
    <text evidence="2">The sequence shown here is derived from an EMBL/GenBank/DDBJ whole genome shotgun (WGS) entry which is preliminary data.</text>
</comment>
<dbReference type="EMBL" id="JBGBPQ010000003">
    <property type="protein sequence ID" value="KAL1526207.1"/>
    <property type="molecule type" value="Genomic_DNA"/>
</dbReference>
<evidence type="ECO:0000313" key="2">
    <source>
        <dbReference type="EMBL" id="KAL1526207.1"/>
    </source>
</evidence>
<dbReference type="Proteomes" id="UP001515480">
    <property type="component" value="Unassembled WGS sequence"/>
</dbReference>
<accession>A0AB34JYM8</accession>
<organism evidence="2 3">
    <name type="scientific">Prymnesium parvum</name>
    <name type="common">Toxic golden alga</name>
    <dbReference type="NCBI Taxonomy" id="97485"/>
    <lineage>
        <taxon>Eukaryota</taxon>
        <taxon>Haptista</taxon>
        <taxon>Haptophyta</taxon>
        <taxon>Prymnesiophyceae</taxon>
        <taxon>Prymnesiales</taxon>
        <taxon>Prymnesiaceae</taxon>
        <taxon>Prymnesium</taxon>
    </lineage>
</organism>
<evidence type="ECO:0000313" key="3">
    <source>
        <dbReference type="Proteomes" id="UP001515480"/>
    </source>
</evidence>
<feature type="signal peptide" evidence="1">
    <location>
        <begin position="1"/>
        <end position="22"/>
    </location>
</feature>
<name>A0AB34JYM8_PRYPA</name>
<protein>
    <submittedName>
        <fullName evidence="2">Uncharacterized protein</fullName>
    </submittedName>
</protein>
<reference evidence="2 3" key="1">
    <citation type="journal article" date="2024" name="Science">
        <title>Giant polyketide synthase enzymes in the biosynthesis of giant marine polyether toxins.</title>
        <authorList>
            <person name="Fallon T.R."/>
            <person name="Shende V.V."/>
            <person name="Wierzbicki I.H."/>
            <person name="Pendleton A.L."/>
            <person name="Watervoot N.F."/>
            <person name="Auber R.P."/>
            <person name="Gonzalez D.J."/>
            <person name="Wisecaver J.H."/>
            <person name="Moore B.S."/>
        </authorList>
    </citation>
    <scope>NUCLEOTIDE SEQUENCE [LARGE SCALE GENOMIC DNA]</scope>
    <source>
        <strain evidence="2 3">12B1</strain>
    </source>
</reference>
<feature type="chain" id="PRO_5044261094" evidence="1">
    <location>
        <begin position="23"/>
        <end position="246"/>
    </location>
</feature>
<dbReference type="AlphaFoldDB" id="A0AB34JYM8"/>
<keyword evidence="1" id="KW-0732">Signal</keyword>